<accession>A0ABY4MIZ0</accession>
<feature type="region of interest" description="Disordered" evidence="1">
    <location>
        <begin position="41"/>
        <end position="61"/>
    </location>
</feature>
<dbReference type="EMBL" id="CP086322">
    <property type="protein sequence ID" value="UQA97718.1"/>
    <property type="molecule type" value="Genomic_DNA"/>
</dbReference>
<gene>
    <name evidence="3" type="ORF">K9S39_12425</name>
</gene>
<feature type="domain" description="AP2-like integrase N-terminal" evidence="2">
    <location>
        <begin position="34"/>
        <end position="75"/>
    </location>
</feature>
<sequence length="136" mass="15472">MDESGQPVLDAAGKPKLRELGSACPELSKRGHGSWYYYVKLPDGPRGERRRPRKGGFLTQKKAEEAAHKIWDEAHAGIDIDSKETVAAFLRRWIAKRGPQDRHPRRLPGRHREGLHPRPRTPRDARTAHRVHPGDV</sequence>
<dbReference type="Proteomes" id="UP000830115">
    <property type="component" value="Chromosome"/>
</dbReference>
<keyword evidence="3" id="KW-0238">DNA-binding</keyword>
<evidence type="ECO:0000259" key="2">
    <source>
        <dbReference type="Pfam" id="PF14657"/>
    </source>
</evidence>
<organism evidence="3 4">
    <name type="scientific">Streptomyces halobius</name>
    <dbReference type="NCBI Taxonomy" id="2879846"/>
    <lineage>
        <taxon>Bacteria</taxon>
        <taxon>Bacillati</taxon>
        <taxon>Actinomycetota</taxon>
        <taxon>Actinomycetes</taxon>
        <taxon>Kitasatosporales</taxon>
        <taxon>Streptomycetaceae</taxon>
        <taxon>Streptomyces</taxon>
    </lineage>
</organism>
<evidence type="ECO:0000313" key="3">
    <source>
        <dbReference type="EMBL" id="UQA97718.1"/>
    </source>
</evidence>
<proteinExistence type="predicted"/>
<keyword evidence="4" id="KW-1185">Reference proteome</keyword>
<reference evidence="3" key="1">
    <citation type="submission" date="2021-10" db="EMBL/GenBank/DDBJ databases">
        <title>Streptomyces nigrumlapis sp.nov.,an antimicrobial producing actinobacterium isolated from Black Gobi rocks.</title>
        <authorList>
            <person name="Wen Y."/>
            <person name="Zhang W."/>
            <person name="Liu X.G."/>
        </authorList>
    </citation>
    <scope>NUCLEOTIDE SEQUENCE</scope>
    <source>
        <strain evidence="3">ST13-2-2</strain>
    </source>
</reference>
<feature type="compositionally biased region" description="Basic and acidic residues" evidence="1">
    <location>
        <begin position="110"/>
        <end position="136"/>
    </location>
</feature>
<evidence type="ECO:0000313" key="4">
    <source>
        <dbReference type="Proteomes" id="UP000830115"/>
    </source>
</evidence>
<dbReference type="InterPro" id="IPR028259">
    <property type="entry name" value="AP2-like_int_N"/>
</dbReference>
<dbReference type="GO" id="GO:0003677">
    <property type="term" value="F:DNA binding"/>
    <property type="evidence" value="ECO:0007669"/>
    <property type="project" value="UniProtKB-KW"/>
</dbReference>
<protein>
    <submittedName>
        <fullName evidence="3">Arm DNA-binding domain-containing protein</fullName>
    </submittedName>
</protein>
<feature type="region of interest" description="Disordered" evidence="1">
    <location>
        <begin position="97"/>
        <end position="136"/>
    </location>
</feature>
<name>A0ABY4MIZ0_9ACTN</name>
<evidence type="ECO:0000256" key="1">
    <source>
        <dbReference type="SAM" id="MobiDB-lite"/>
    </source>
</evidence>
<dbReference type="Pfam" id="PF14657">
    <property type="entry name" value="Arm-DNA-bind_4"/>
    <property type="match status" value="1"/>
</dbReference>